<dbReference type="Gene3D" id="3.40.50.1000">
    <property type="entry name" value="HAD superfamily/HAD-like"/>
    <property type="match status" value="1"/>
</dbReference>
<dbReference type="PANTHER" id="PTHR43344">
    <property type="entry name" value="PHOSPHOSERINE PHOSPHATASE"/>
    <property type="match status" value="1"/>
</dbReference>
<dbReference type="PANTHER" id="PTHR43344:SF15">
    <property type="entry name" value="PHOSPHOSERINE PHOSPHATASE SERB1"/>
    <property type="match status" value="1"/>
</dbReference>
<reference evidence="3" key="1">
    <citation type="submission" date="2023-07" db="EMBL/GenBank/DDBJ databases">
        <title>30 novel species of actinomycetes from the DSMZ collection.</title>
        <authorList>
            <person name="Nouioui I."/>
        </authorList>
    </citation>
    <scope>NUCLEOTIDE SEQUENCE [LARGE SCALE GENOMIC DNA]</scope>
    <source>
        <strain evidence="3">DSM 45834</strain>
    </source>
</reference>
<keyword evidence="3" id="KW-1185">Reference proteome</keyword>
<dbReference type="CDD" id="cd02612">
    <property type="entry name" value="HAD_PGPPase"/>
    <property type="match status" value="1"/>
</dbReference>
<dbReference type="EMBL" id="JAVREJ010000002">
    <property type="protein sequence ID" value="MDT0348496.1"/>
    <property type="molecule type" value="Genomic_DNA"/>
</dbReference>
<evidence type="ECO:0000313" key="2">
    <source>
        <dbReference type="EMBL" id="MDT0348496.1"/>
    </source>
</evidence>
<organism evidence="2 3">
    <name type="scientific">Pseudonocardia charpentierae</name>
    <dbReference type="NCBI Taxonomy" id="3075545"/>
    <lineage>
        <taxon>Bacteria</taxon>
        <taxon>Bacillati</taxon>
        <taxon>Actinomycetota</taxon>
        <taxon>Actinomycetes</taxon>
        <taxon>Pseudonocardiales</taxon>
        <taxon>Pseudonocardiaceae</taxon>
        <taxon>Pseudonocardia</taxon>
    </lineage>
</organism>
<dbReference type="InterPro" id="IPR050582">
    <property type="entry name" value="HAD-like_SerB"/>
</dbReference>
<dbReference type="SUPFAM" id="SSF56784">
    <property type="entry name" value="HAD-like"/>
    <property type="match status" value="1"/>
</dbReference>
<dbReference type="Gene3D" id="1.20.1440.100">
    <property type="entry name" value="SG protein - dephosphorylation function"/>
    <property type="match status" value="1"/>
</dbReference>
<dbReference type="InterPro" id="IPR023214">
    <property type="entry name" value="HAD_sf"/>
</dbReference>
<evidence type="ECO:0000313" key="3">
    <source>
        <dbReference type="Proteomes" id="UP001183202"/>
    </source>
</evidence>
<sequence>MAESSGVLDAVTALDPAVRAGEAAAAAAVAAERSVPSAPLPTDLTAAAFFDVDNTMMIGASIFHFARGLAARKFFTTSDMLGFVWQQLKFRVGGRELSYGHTTGRDTALSFVAGRPVADIVELGEEIYDELMADRIWAGTRALAQMHLDAGQRVWLVTATPVELALIIARRLGLTGALGTVAESVDGHYTGRLVGEVLHGPAKAHAVRALAVTEGLNLRRCTAYSDSVNDVPMLSAVGTAVAVNPDRDLRDIARARGWAIRDFRTGRRATRIAVRSVLGAGAVTGAVAAGLRRWR</sequence>
<gene>
    <name evidence="2" type="ORF">RM445_03040</name>
</gene>
<name>A0ABU2N432_9PSEU</name>
<dbReference type="InterPro" id="IPR036412">
    <property type="entry name" value="HAD-like_sf"/>
</dbReference>
<comment type="caution">
    <text evidence="2">The sequence shown here is derived from an EMBL/GenBank/DDBJ whole genome shotgun (WGS) entry which is preliminary data.</text>
</comment>
<dbReference type="NCBIfam" id="TIGR01488">
    <property type="entry name" value="HAD-SF-IB"/>
    <property type="match status" value="1"/>
</dbReference>
<dbReference type="Pfam" id="PF12710">
    <property type="entry name" value="HAD"/>
    <property type="match status" value="1"/>
</dbReference>
<dbReference type="GO" id="GO:0016787">
    <property type="term" value="F:hydrolase activity"/>
    <property type="evidence" value="ECO:0007669"/>
    <property type="project" value="UniProtKB-KW"/>
</dbReference>
<dbReference type="NCBIfam" id="TIGR01490">
    <property type="entry name" value="HAD-SF-IB-hyp1"/>
    <property type="match status" value="1"/>
</dbReference>
<keyword evidence="2" id="KW-0378">Hydrolase</keyword>
<dbReference type="Proteomes" id="UP001183202">
    <property type="component" value="Unassembled WGS sequence"/>
</dbReference>
<protein>
    <submittedName>
        <fullName evidence="2">HAD-IB family hydrolase</fullName>
    </submittedName>
</protein>
<accession>A0ABU2N432</accession>
<comment type="similarity">
    <text evidence="1">Belongs to the HAD-like hydrolase superfamily. SerB family.</text>
</comment>
<dbReference type="InterPro" id="IPR006385">
    <property type="entry name" value="HAD_hydro_SerB1"/>
</dbReference>
<proteinExistence type="inferred from homology"/>
<evidence type="ECO:0000256" key="1">
    <source>
        <dbReference type="ARBA" id="ARBA00009184"/>
    </source>
</evidence>